<dbReference type="AlphaFoldDB" id="A0A5Q4ZMK4"/>
<dbReference type="KEGG" id="pdio:PDMSB3_2730"/>
<proteinExistence type="predicted"/>
<organism evidence="1 2">
    <name type="scientific">Paraburkholderia dioscoreae</name>
    <dbReference type="NCBI Taxonomy" id="2604047"/>
    <lineage>
        <taxon>Bacteria</taxon>
        <taxon>Pseudomonadati</taxon>
        <taxon>Pseudomonadota</taxon>
        <taxon>Betaproteobacteria</taxon>
        <taxon>Burkholderiales</taxon>
        <taxon>Burkholderiaceae</taxon>
        <taxon>Paraburkholderia</taxon>
    </lineage>
</organism>
<evidence type="ECO:0000313" key="1">
    <source>
        <dbReference type="EMBL" id="VVD29186.1"/>
    </source>
</evidence>
<name>A0A5Q4ZMK4_9BURK</name>
<accession>A0A5Q4ZMK4</accession>
<sequence length="88" mass="9708">MNEIENLKRLVAELEGHVTSLVAFPSALLREMPKAKQQAIVATFESRCEQTSAFLLGQPDPLAEHQIEALQVTRQTIQGLADPQARIA</sequence>
<gene>
    <name evidence="1" type="ORF">PDMSB3_2730</name>
</gene>
<dbReference type="Proteomes" id="UP000325811">
    <property type="component" value="Chromosome I"/>
</dbReference>
<dbReference type="RefSeq" id="WP_165186416.1">
    <property type="nucleotide sequence ID" value="NZ_LR699553.1"/>
</dbReference>
<keyword evidence="2" id="KW-1185">Reference proteome</keyword>
<reference evidence="1 2" key="1">
    <citation type="submission" date="2019-08" db="EMBL/GenBank/DDBJ databases">
        <authorList>
            <person name="Herpell B J."/>
        </authorList>
    </citation>
    <scope>NUCLEOTIDE SEQUENCE [LARGE SCALE GENOMIC DNA]</scope>
    <source>
        <strain evidence="2">Msb3</strain>
    </source>
</reference>
<evidence type="ECO:0000313" key="2">
    <source>
        <dbReference type="Proteomes" id="UP000325811"/>
    </source>
</evidence>
<dbReference type="EMBL" id="LR699553">
    <property type="protein sequence ID" value="VVD29186.1"/>
    <property type="molecule type" value="Genomic_DNA"/>
</dbReference>
<protein>
    <submittedName>
        <fullName evidence="1">Uncharacterized protein</fullName>
    </submittedName>
</protein>